<evidence type="ECO:0000259" key="8">
    <source>
        <dbReference type="Pfam" id="PF04572"/>
    </source>
</evidence>
<sequence length="362" mass="41920">MRKVTKKILLINIGCAIFLGVFFYIINTESPRKKWIPSTMNFSNINILIYMKPTTPNKFSYLKEPVREIIAGDRNIYFLETSHIKDKDEIILNPRQGCAVESAARMNPTMKVYLFIFNTNRTLNYSNKTKNIVKQLMSYKNIAIRHISLETYFENSPMNEWWNSTYGPNSSQWFTSHMSDVLRYLTLWKFGGIYLDLDVVIKKSLEHLTNFVSAEDYFSVAAGAIGFDSLDIGRRFANACLYEIITNFRGDDWAYNGPGVITRTLNKMCNTIFVWRMTTERCDGFTVLSSSAFYPIYYSNWKQYFEIGNKQSTMKAIDNSLAIHVWNKFSHSTVVKVGSAVPYAEIAYQYCPRVYNNCGDTF</sequence>
<keyword evidence="7" id="KW-1133">Transmembrane helix</keyword>
<dbReference type="InterPro" id="IPR007577">
    <property type="entry name" value="GlycoTrfase_DXD_sugar-bd_CS"/>
</dbReference>
<dbReference type="PANTHER" id="PTHR12042">
    <property type="entry name" value="LACTOSYLCERAMIDE 4-ALPHA-GALACTOSYLTRANSFERASE ALPHA- 1,4-GALACTOSYLTRANSFERASE"/>
    <property type="match status" value="1"/>
</dbReference>
<keyword evidence="10" id="KW-1185">Reference proteome</keyword>
<dbReference type="PANTHER" id="PTHR12042:SF21">
    <property type="entry name" value="ALPHA1,4-GALACTOSYLTRANSFERASE 1-RELATED"/>
    <property type="match status" value="1"/>
</dbReference>
<dbReference type="Pfam" id="PF04572">
    <property type="entry name" value="Gb3_synth"/>
    <property type="match status" value="1"/>
</dbReference>
<comment type="caution">
    <text evidence="9">The sequence shown here is derived from an EMBL/GenBank/DDBJ whole genome shotgun (WGS) entry which is preliminary data.</text>
</comment>
<dbReference type="InterPro" id="IPR007652">
    <property type="entry name" value="A1-4-GlycosylTfrase_dom"/>
</dbReference>
<feature type="transmembrane region" description="Helical" evidence="7">
    <location>
        <begin position="7"/>
        <end position="26"/>
    </location>
</feature>
<comment type="similarity">
    <text evidence="2">Belongs to the glycosyltransferase 32 family.</text>
</comment>
<reference evidence="9" key="1">
    <citation type="journal article" date="2023" name="bioRxiv">
        <title>Scaffold-level genome assemblies of two parasitoid biocontrol wasps reveal the parthenogenesis mechanism and an associated novel virus.</title>
        <authorList>
            <person name="Inwood S."/>
            <person name="Skelly J."/>
            <person name="Guhlin J."/>
            <person name="Harrop T."/>
            <person name="Goldson S."/>
            <person name="Dearden P."/>
        </authorList>
    </citation>
    <scope>NUCLEOTIDE SEQUENCE</scope>
    <source>
        <strain evidence="9">Irish</strain>
        <tissue evidence="9">Whole body</tissue>
    </source>
</reference>
<evidence type="ECO:0000256" key="4">
    <source>
        <dbReference type="ARBA" id="ARBA00022679"/>
    </source>
</evidence>
<keyword evidence="7" id="KW-0812">Transmembrane</keyword>
<evidence type="ECO:0000313" key="9">
    <source>
        <dbReference type="EMBL" id="KAK0177615.1"/>
    </source>
</evidence>
<dbReference type="Gene3D" id="3.90.550.20">
    <property type="match status" value="1"/>
</dbReference>
<gene>
    <name evidence="9" type="ORF">PV328_001651</name>
</gene>
<comment type="subcellular location">
    <subcellularLocation>
        <location evidence="1">Golgi apparatus membrane</location>
        <topology evidence="1">Single-pass type II membrane protein</topology>
    </subcellularLocation>
</comment>
<dbReference type="GO" id="GO:0000139">
    <property type="term" value="C:Golgi membrane"/>
    <property type="evidence" value="ECO:0007669"/>
    <property type="project" value="UniProtKB-SubCell"/>
</dbReference>
<dbReference type="Pfam" id="PF04488">
    <property type="entry name" value="Gly_transf_sug"/>
    <property type="match status" value="1"/>
</dbReference>
<evidence type="ECO:0000256" key="2">
    <source>
        <dbReference type="ARBA" id="ARBA00009003"/>
    </source>
</evidence>
<dbReference type="InterPro" id="IPR029044">
    <property type="entry name" value="Nucleotide-diphossugar_trans"/>
</dbReference>
<protein>
    <recommendedName>
        <fullName evidence="8">Alpha 1,4-glycosyltransferase domain-containing protein</fullName>
    </recommendedName>
</protein>
<evidence type="ECO:0000256" key="7">
    <source>
        <dbReference type="SAM" id="Phobius"/>
    </source>
</evidence>
<organism evidence="9 10">
    <name type="scientific">Microctonus aethiopoides</name>
    <dbReference type="NCBI Taxonomy" id="144406"/>
    <lineage>
        <taxon>Eukaryota</taxon>
        <taxon>Metazoa</taxon>
        <taxon>Ecdysozoa</taxon>
        <taxon>Arthropoda</taxon>
        <taxon>Hexapoda</taxon>
        <taxon>Insecta</taxon>
        <taxon>Pterygota</taxon>
        <taxon>Neoptera</taxon>
        <taxon>Endopterygota</taxon>
        <taxon>Hymenoptera</taxon>
        <taxon>Apocrita</taxon>
        <taxon>Ichneumonoidea</taxon>
        <taxon>Braconidae</taxon>
        <taxon>Euphorinae</taxon>
        <taxon>Microctonus</taxon>
    </lineage>
</organism>
<evidence type="ECO:0000313" key="10">
    <source>
        <dbReference type="Proteomes" id="UP001168990"/>
    </source>
</evidence>
<reference evidence="9" key="2">
    <citation type="submission" date="2023-03" db="EMBL/GenBank/DDBJ databases">
        <authorList>
            <person name="Inwood S.N."/>
            <person name="Skelly J.G."/>
            <person name="Guhlin J."/>
            <person name="Harrop T.W.R."/>
            <person name="Goldson S.G."/>
            <person name="Dearden P.K."/>
        </authorList>
    </citation>
    <scope>NUCLEOTIDE SEQUENCE</scope>
    <source>
        <strain evidence="9">Irish</strain>
        <tissue evidence="9">Whole body</tissue>
    </source>
</reference>
<evidence type="ECO:0000256" key="5">
    <source>
        <dbReference type="ARBA" id="ARBA00023034"/>
    </source>
</evidence>
<dbReference type="EMBL" id="JAQQBS010000001">
    <property type="protein sequence ID" value="KAK0177615.1"/>
    <property type="molecule type" value="Genomic_DNA"/>
</dbReference>
<dbReference type="InterPro" id="IPR051981">
    <property type="entry name" value="Glycosyltransf_32"/>
</dbReference>
<keyword evidence="4" id="KW-0808">Transferase</keyword>
<evidence type="ECO:0000256" key="1">
    <source>
        <dbReference type="ARBA" id="ARBA00004323"/>
    </source>
</evidence>
<dbReference type="SUPFAM" id="SSF53448">
    <property type="entry name" value="Nucleotide-diphospho-sugar transferases"/>
    <property type="match status" value="1"/>
</dbReference>
<keyword evidence="6 7" id="KW-0472">Membrane</keyword>
<evidence type="ECO:0000256" key="3">
    <source>
        <dbReference type="ARBA" id="ARBA00022676"/>
    </source>
</evidence>
<dbReference type="AlphaFoldDB" id="A0AA39FXE4"/>
<keyword evidence="3" id="KW-0328">Glycosyltransferase</keyword>
<keyword evidence="5" id="KW-0333">Golgi apparatus</keyword>
<feature type="domain" description="Alpha 1,4-glycosyltransferase" evidence="8">
    <location>
        <begin position="231"/>
        <end position="357"/>
    </location>
</feature>
<dbReference type="GO" id="GO:0035248">
    <property type="term" value="F:alpha-1,4-N-acetylgalactosaminyltransferase activity"/>
    <property type="evidence" value="ECO:0007669"/>
    <property type="project" value="TreeGrafter"/>
</dbReference>
<accession>A0AA39FXE4</accession>
<dbReference type="Proteomes" id="UP001168990">
    <property type="component" value="Unassembled WGS sequence"/>
</dbReference>
<evidence type="ECO:0000256" key="6">
    <source>
        <dbReference type="ARBA" id="ARBA00023136"/>
    </source>
</evidence>
<proteinExistence type="inferred from homology"/>
<dbReference type="GO" id="GO:0006688">
    <property type="term" value="P:glycosphingolipid biosynthetic process"/>
    <property type="evidence" value="ECO:0007669"/>
    <property type="project" value="TreeGrafter"/>
</dbReference>
<name>A0AA39FXE4_9HYME</name>